<evidence type="ECO:0008006" key="5">
    <source>
        <dbReference type="Google" id="ProtNLM"/>
    </source>
</evidence>
<reference evidence="3 4" key="1">
    <citation type="journal article" date="2015" name="Genome Announc.">
        <title>Draft Genome Sequence and Gene Annotation of the Entomopathogenic Fungus Verticillium hemipterigenum.</title>
        <authorList>
            <person name="Horn F."/>
            <person name="Habel A."/>
            <person name="Scharf D.H."/>
            <person name="Dworschak J."/>
            <person name="Brakhage A.A."/>
            <person name="Guthke R."/>
            <person name="Hertweck C."/>
            <person name="Linde J."/>
        </authorList>
    </citation>
    <scope>NUCLEOTIDE SEQUENCE [LARGE SCALE GENOMIC DNA]</scope>
</reference>
<dbReference type="AlphaFoldDB" id="A0A0A1TNL0"/>
<keyword evidence="4" id="KW-1185">Reference proteome</keyword>
<accession>A0A0A1TNL0</accession>
<evidence type="ECO:0000313" key="3">
    <source>
        <dbReference type="EMBL" id="CEJ92878.1"/>
    </source>
</evidence>
<feature type="signal peptide" evidence="2">
    <location>
        <begin position="1"/>
        <end position="19"/>
    </location>
</feature>
<gene>
    <name evidence="3" type="ORF">VHEMI08506</name>
</gene>
<dbReference type="OrthoDB" id="5392976at2759"/>
<feature type="chain" id="PRO_5001990397" description="Extracellular membrane protein CFEM domain-containing protein" evidence="2">
    <location>
        <begin position="20"/>
        <end position="234"/>
    </location>
</feature>
<protein>
    <recommendedName>
        <fullName evidence="5">Extracellular membrane protein CFEM domain-containing protein</fullName>
    </recommendedName>
</protein>
<proteinExistence type="predicted"/>
<evidence type="ECO:0000256" key="2">
    <source>
        <dbReference type="SAM" id="SignalP"/>
    </source>
</evidence>
<feature type="compositionally biased region" description="Low complexity" evidence="1">
    <location>
        <begin position="153"/>
        <end position="171"/>
    </location>
</feature>
<organism evidence="3 4">
    <name type="scientific">[Torrubiella] hemipterigena</name>
    <dbReference type="NCBI Taxonomy" id="1531966"/>
    <lineage>
        <taxon>Eukaryota</taxon>
        <taxon>Fungi</taxon>
        <taxon>Dikarya</taxon>
        <taxon>Ascomycota</taxon>
        <taxon>Pezizomycotina</taxon>
        <taxon>Sordariomycetes</taxon>
        <taxon>Hypocreomycetidae</taxon>
        <taxon>Hypocreales</taxon>
        <taxon>Clavicipitaceae</taxon>
        <taxon>Clavicipitaceae incertae sedis</taxon>
        <taxon>'Torrubiella' clade</taxon>
    </lineage>
</organism>
<feature type="compositionally biased region" description="Polar residues" evidence="1">
    <location>
        <begin position="178"/>
        <end position="189"/>
    </location>
</feature>
<feature type="region of interest" description="Disordered" evidence="1">
    <location>
        <begin position="142"/>
        <end position="196"/>
    </location>
</feature>
<evidence type="ECO:0000313" key="4">
    <source>
        <dbReference type="Proteomes" id="UP000039046"/>
    </source>
</evidence>
<dbReference type="EMBL" id="CDHN01000005">
    <property type="protein sequence ID" value="CEJ92878.1"/>
    <property type="molecule type" value="Genomic_DNA"/>
</dbReference>
<name>A0A0A1TNL0_9HYPO</name>
<dbReference type="Proteomes" id="UP000039046">
    <property type="component" value="Unassembled WGS sequence"/>
</dbReference>
<sequence>MHAATAFLALSAALPAVLAYDPEFLTWCHESELNVNGVRCLGWQMPNKCVDCLMPIEHQCPGDWDSDEFLDCFCPIPTGQWPKIQSCFNNAANECQGSPSEVFNAYSTMCFKWRERQAEYVCEPKNQEGNLAVSKLTRFVCPDPDAPKPPKPTTSSTPKSTSSVSGLPSSSAAVPKPTTCSTASTSKPSPTGTGNNGTVPCGGPGCGTPPVVAGAGAAQLSAAAVLAAAAAAFL</sequence>
<evidence type="ECO:0000256" key="1">
    <source>
        <dbReference type="SAM" id="MobiDB-lite"/>
    </source>
</evidence>
<keyword evidence="2" id="KW-0732">Signal</keyword>
<dbReference type="HOGENOM" id="CLU_1215528_0_0_1"/>